<evidence type="ECO:0008006" key="4">
    <source>
        <dbReference type="Google" id="ProtNLM"/>
    </source>
</evidence>
<dbReference type="SUPFAM" id="SSF56784">
    <property type="entry name" value="HAD-like"/>
    <property type="match status" value="1"/>
</dbReference>
<dbReference type="HOGENOM" id="CLU_093465_0_0_5"/>
<protein>
    <recommendedName>
        <fullName evidence="4">HAD hydrolase, IA, variant 3 family protein</fullName>
    </recommendedName>
</protein>
<dbReference type="eggNOG" id="ENOG502ZJGQ">
    <property type="taxonomic scope" value="Bacteria"/>
</dbReference>
<evidence type="ECO:0000313" key="3">
    <source>
        <dbReference type="Proteomes" id="UP000001951"/>
    </source>
</evidence>
<accession>Q1RJU6</accession>
<name>Q1RJU6_RICBR</name>
<sequence length="243" mass="27689">MKQKKLLCLDVDGTIFFKSLHNYLGEKLMIAHKFGMSITEELIIQYTDEFLRNPSLGWRNKERLVTLVKKAWSSEYEVALVSFNDYPQAVKYAMTKILKEDVEKLHIVSYLPAALKKYYMVHPVCDKQKHIEEAMQKAGVTNPANVLLIEDTLYNVEAAKKAGMKAVLIESQDTSFKIAFDALRELNKIHGVDNVNLEEPLTEPELEVSDSSEDVNMGDNQEDYKSDGECTEGQQEMDVQMLG</sequence>
<evidence type="ECO:0000313" key="2">
    <source>
        <dbReference type="EMBL" id="ABE04368.1"/>
    </source>
</evidence>
<reference evidence="2 3" key="1">
    <citation type="journal article" date="2006" name="PLoS Genet.">
        <title>Genome sequence of Rickettsia bellii illuminates the role of amoebae in gene exchanges between intracellular pathogens.</title>
        <authorList>
            <person name="Ogata H."/>
            <person name="La Scola B."/>
            <person name="Audic S."/>
            <person name="Renesto P."/>
            <person name="Blanc G."/>
            <person name="Robert C."/>
            <person name="Fournier P.-E."/>
            <person name="Claverie J.-M."/>
            <person name="Raoult D."/>
        </authorList>
    </citation>
    <scope>NUCLEOTIDE SEQUENCE [LARGE SCALE GENOMIC DNA]</scope>
    <source>
        <strain evidence="2 3">RML369-C</strain>
    </source>
</reference>
<dbReference type="Proteomes" id="UP000001951">
    <property type="component" value="Chromosome"/>
</dbReference>
<dbReference type="Gene3D" id="3.40.50.1000">
    <property type="entry name" value="HAD superfamily/HAD-like"/>
    <property type="match status" value="1"/>
</dbReference>
<gene>
    <name evidence="2" type="ordered locus">RBE_0287</name>
</gene>
<feature type="region of interest" description="Disordered" evidence="1">
    <location>
        <begin position="198"/>
        <end position="243"/>
    </location>
</feature>
<organism evidence="2 3">
    <name type="scientific">Rickettsia bellii (strain RML369-C)</name>
    <dbReference type="NCBI Taxonomy" id="336407"/>
    <lineage>
        <taxon>Bacteria</taxon>
        <taxon>Pseudomonadati</taxon>
        <taxon>Pseudomonadota</taxon>
        <taxon>Alphaproteobacteria</taxon>
        <taxon>Rickettsiales</taxon>
        <taxon>Rickettsiaceae</taxon>
        <taxon>Rickettsieae</taxon>
        <taxon>Rickettsia</taxon>
        <taxon>belli group</taxon>
    </lineage>
</organism>
<proteinExistence type="predicted"/>
<dbReference type="InterPro" id="IPR036412">
    <property type="entry name" value="HAD-like_sf"/>
</dbReference>
<feature type="compositionally biased region" description="Acidic residues" evidence="1">
    <location>
        <begin position="200"/>
        <end position="213"/>
    </location>
</feature>
<dbReference type="EMBL" id="CP000087">
    <property type="protein sequence ID" value="ABE04368.1"/>
    <property type="molecule type" value="Genomic_DNA"/>
</dbReference>
<evidence type="ECO:0000256" key="1">
    <source>
        <dbReference type="SAM" id="MobiDB-lite"/>
    </source>
</evidence>
<dbReference type="KEGG" id="rbe:RBE_0287"/>
<dbReference type="InterPro" id="IPR023214">
    <property type="entry name" value="HAD_sf"/>
</dbReference>
<dbReference type="AlphaFoldDB" id="Q1RJU6"/>